<dbReference type="GO" id="GO:0005829">
    <property type="term" value="C:cytosol"/>
    <property type="evidence" value="ECO:0007669"/>
    <property type="project" value="TreeGrafter"/>
</dbReference>
<organism evidence="7 8">
    <name type="scientific">Cellulomonas bogoriensis 69B4 = DSM 16987</name>
    <dbReference type="NCBI Taxonomy" id="1386082"/>
    <lineage>
        <taxon>Bacteria</taxon>
        <taxon>Bacillati</taxon>
        <taxon>Actinomycetota</taxon>
        <taxon>Actinomycetes</taxon>
        <taxon>Micrococcales</taxon>
        <taxon>Cellulomonadaceae</taxon>
        <taxon>Cellulomonas</taxon>
    </lineage>
</organism>
<gene>
    <name evidence="7" type="ORF">N869_03150</name>
</gene>
<dbReference type="EMBL" id="AXCZ01000116">
    <property type="protein sequence ID" value="KGM11401.1"/>
    <property type="molecule type" value="Genomic_DNA"/>
</dbReference>
<feature type="domain" description="HipA N-terminal subdomain 1" evidence="6">
    <location>
        <begin position="23"/>
        <end position="124"/>
    </location>
</feature>
<dbReference type="Pfam" id="PF13657">
    <property type="entry name" value="Couple_hipA"/>
    <property type="match status" value="1"/>
</dbReference>
<evidence type="ECO:0000313" key="7">
    <source>
        <dbReference type="EMBL" id="KGM11401.1"/>
    </source>
</evidence>
<sequence length="413" mass="45064">MTSERPTTAFVWIWLPGRTEPVVAGRLDAIGTRHQFTYGRSYLERSDAISLYTPELPLRRGPQQPEQGLDMAGCLADAAPDSWGRRVILARHLGRLDRSSDTTDLPELTYLLESSSDRIGALDFQGSPTDFTPREPSTSSLEEIQEGADSLQAGEALPPALADALFRGTSIGGARPKATFEAGGRAVIAKFSTATDTYPVVKAEAVAMELARRVGITAPRTEVATVAGRDALLIDRFDRQPGGGRRQMVSALTMLKLGEMTARYATYPDLADLIRQHFTEPAATLRELFTRIVFNVAIGNTDDHARNHAAFWDGTHLTLTPAYDLCPQVRNVGETDQAMAIGRGGQKSSRFATCIAAADNYLISEDDARGIVDRIIATVHDEWADAAEAACLTSADRGQLWHRQILNPSTFYE</sequence>
<dbReference type="AlphaFoldDB" id="A0A0A0BU01"/>
<dbReference type="InterPro" id="IPR017508">
    <property type="entry name" value="HipA_N1"/>
</dbReference>
<accession>A0A0A0BU01</accession>
<proteinExistence type="inferred from homology"/>
<dbReference type="OrthoDB" id="3182374at2"/>
<evidence type="ECO:0000313" key="8">
    <source>
        <dbReference type="Proteomes" id="UP000054314"/>
    </source>
</evidence>
<protein>
    <submittedName>
        <fullName evidence="7">Phosphatidylinositol kinase</fullName>
    </submittedName>
</protein>
<evidence type="ECO:0000259" key="5">
    <source>
        <dbReference type="Pfam" id="PF07804"/>
    </source>
</evidence>
<dbReference type="Pfam" id="PF07804">
    <property type="entry name" value="HipA_C"/>
    <property type="match status" value="1"/>
</dbReference>
<dbReference type="PANTHER" id="PTHR37419">
    <property type="entry name" value="SERINE/THREONINE-PROTEIN KINASE TOXIN HIPA"/>
    <property type="match status" value="1"/>
</dbReference>
<name>A0A0A0BU01_9CELL</name>
<evidence type="ECO:0000256" key="3">
    <source>
        <dbReference type="ARBA" id="ARBA00022777"/>
    </source>
</evidence>
<evidence type="ECO:0000256" key="1">
    <source>
        <dbReference type="ARBA" id="ARBA00010164"/>
    </source>
</evidence>
<feature type="domain" description="HipA-like C-terminal" evidence="5">
    <location>
        <begin position="169"/>
        <end position="383"/>
    </location>
</feature>
<keyword evidence="3 7" id="KW-0418">Kinase</keyword>
<feature type="compositionally biased region" description="Polar residues" evidence="4">
    <location>
        <begin position="126"/>
        <end position="142"/>
    </location>
</feature>
<dbReference type="InterPro" id="IPR052028">
    <property type="entry name" value="HipA_Ser/Thr_kinase"/>
</dbReference>
<evidence type="ECO:0000256" key="4">
    <source>
        <dbReference type="SAM" id="MobiDB-lite"/>
    </source>
</evidence>
<evidence type="ECO:0000256" key="2">
    <source>
        <dbReference type="ARBA" id="ARBA00022679"/>
    </source>
</evidence>
<evidence type="ECO:0000259" key="6">
    <source>
        <dbReference type="Pfam" id="PF13657"/>
    </source>
</evidence>
<dbReference type="RefSeq" id="WP_035061268.1">
    <property type="nucleotide sequence ID" value="NZ_AXCZ01000116.1"/>
</dbReference>
<dbReference type="GO" id="GO:0004674">
    <property type="term" value="F:protein serine/threonine kinase activity"/>
    <property type="evidence" value="ECO:0007669"/>
    <property type="project" value="TreeGrafter"/>
</dbReference>
<dbReference type="Proteomes" id="UP000054314">
    <property type="component" value="Unassembled WGS sequence"/>
</dbReference>
<keyword evidence="2" id="KW-0808">Transferase</keyword>
<feature type="region of interest" description="Disordered" evidence="4">
    <location>
        <begin position="122"/>
        <end position="147"/>
    </location>
</feature>
<comment type="caution">
    <text evidence="7">The sequence shown here is derived from an EMBL/GenBank/DDBJ whole genome shotgun (WGS) entry which is preliminary data.</text>
</comment>
<dbReference type="PANTHER" id="PTHR37419:SF8">
    <property type="entry name" value="TOXIN YJJJ"/>
    <property type="match status" value="1"/>
</dbReference>
<comment type="similarity">
    <text evidence="1">Belongs to the HipA Ser/Thr kinase family.</text>
</comment>
<reference evidence="7 8" key="1">
    <citation type="submission" date="2013-08" db="EMBL/GenBank/DDBJ databases">
        <title>Genome sequencing of Cellulomonas bogoriensis 69B4.</title>
        <authorList>
            <person name="Chen F."/>
            <person name="Li Y."/>
            <person name="Wang G."/>
        </authorList>
    </citation>
    <scope>NUCLEOTIDE SEQUENCE [LARGE SCALE GENOMIC DNA]</scope>
    <source>
        <strain evidence="7 8">69B4</strain>
    </source>
</reference>
<keyword evidence="8" id="KW-1185">Reference proteome</keyword>
<dbReference type="InterPro" id="IPR012893">
    <property type="entry name" value="HipA-like_C"/>
</dbReference>